<gene>
    <name evidence="1" type="ORF">DQQ10_21760</name>
</gene>
<keyword evidence="1" id="KW-0119">Carbohydrate metabolism</keyword>
<keyword evidence="1" id="KW-0378">Hydrolase</keyword>
<sequence>MKIKLVLILTFVTSLCFGQRWTEQQANDWYKKVQWPVGANYAPAYAINQLEMWQAETFDLKAIDKEFALAESIGMNTMRVFLHDLLYQQNATAFLQRIDEFLAVADKHHIKILFVFFDSVWNPYPELGKQRDPMPHVHNSGWVQSPGRKALEDPTQYPRLEAYVKAVTKRFANDIRILGWDVWNEPDNMTGTSYERVESPRKVDLVIALLPKVFEWVRSQKPIQPLTCGVWVLEFNGNKELKPIEKIQLDNSDIISFHNYSDETNFEQEVAFLKKYNRPILCTEYMARGNNSTFQGVLPVAKKHAVGAYNWGFVSGKSQTIYPWDSWEKKYVSEPPLWFHDIFRTDGTPYHQYEVDFIKNITSTKTTGK</sequence>
<organism evidence="1 2">
    <name type="scientific">Pseudochryseolinea flava</name>
    <dbReference type="NCBI Taxonomy" id="2059302"/>
    <lineage>
        <taxon>Bacteria</taxon>
        <taxon>Pseudomonadati</taxon>
        <taxon>Bacteroidota</taxon>
        <taxon>Cytophagia</taxon>
        <taxon>Cytophagales</taxon>
        <taxon>Fulvivirgaceae</taxon>
        <taxon>Pseudochryseolinea</taxon>
    </lineage>
</organism>
<dbReference type="AlphaFoldDB" id="A0A364XWY3"/>
<keyword evidence="1" id="KW-0858">Xylan degradation</keyword>
<dbReference type="GO" id="GO:0045493">
    <property type="term" value="P:xylan catabolic process"/>
    <property type="evidence" value="ECO:0007669"/>
    <property type="project" value="UniProtKB-KW"/>
</dbReference>
<name>A0A364XWY3_9BACT</name>
<protein>
    <submittedName>
        <fullName evidence="1">1,4-beta-xylanase</fullName>
    </submittedName>
</protein>
<dbReference type="Gene3D" id="3.20.20.80">
    <property type="entry name" value="Glycosidases"/>
    <property type="match status" value="1"/>
</dbReference>
<proteinExistence type="predicted"/>
<evidence type="ECO:0000313" key="1">
    <source>
        <dbReference type="EMBL" id="RAV98928.1"/>
    </source>
</evidence>
<accession>A0A364XWY3</accession>
<dbReference type="GO" id="GO:0016798">
    <property type="term" value="F:hydrolase activity, acting on glycosyl bonds"/>
    <property type="evidence" value="ECO:0007669"/>
    <property type="project" value="UniProtKB-KW"/>
</dbReference>
<dbReference type="SUPFAM" id="SSF51445">
    <property type="entry name" value="(Trans)glycosidases"/>
    <property type="match status" value="1"/>
</dbReference>
<reference evidence="1 2" key="1">
    <citation type="submission" date="2018-06" db="EMBL/GenBank/DDBJ databases">
        <title>Chryseolinea flavus sp. nov., a member of the phylum Bacteroidetes isolated from soil.</title>
        <authorList>
            <person name="Li Y."/>
            <person name="Wang J."/>
        </authorList>
    </citation>
    <scope>NUCLEOTIDE SEQUENCE [LARGE SCALE GENOMIC DNA]</scope>
    <source>
        <strain evidence="1 2">SDU1-6</strain>
    </source>
</reference>
<evidence type="ECO:0000313" key="2">
    <source>
        <dbReference type="Proteomes" id="UP000251889"/>
    </source>
</evidence>
<dbReference type="EMBL" id="QMFY01000014">
    <property type="protein sequence ID" value="RAV98928.1"/>
    <property type="molecule type" value="Genomic_DNA"/>
</dbReference>
<comment type="caution">
    <text evidence="1">The sequence shown here is derived from an EMBL/GenBank/DDBJ whole genome shotgun (WGS) entry which is preliminary data.</text>
</comment>
<dbReference type="InterPro" id="IPR017853">
    <property type="entry name" value="GH"/>
</dbReference>
<keyword evidence="1" id="KW-0624">Polysaccharide degradation</keyword>
<keyword evidence="1" id="KW-0326">Glycosidase</keyword>
<dbReference type="Proteomes" id="UP000251889">
    <property type="component" value="Unassembled WGS sequence"/>
</dbReference>
<dbReference type="OrthoDB" id="9774262at2"/>
<keyword evidence="2" id="KW-1185">Reference proteome</keyword>